<reference evidence="1" key="1">
    <citation type="journal article" date="2014" name="Front. Microbiol.">
        <title>High frequency of phylogenetically diverse reductive dehalogenase-homologous genes in deep subseafloor sedimentary metagenomes.</title>
        <authorList>
            <person name="Kawai M."/>
            <person name="Futagami T."/>
            <person name="Toyoda A."/>
            <person name="Takaki Y."/>
            <person name="Nishi S."/>
            <person name="Hori S."/>
            <person name="Arai W."/>
            <person name="Tsubouchi T."/>
            <person name="Morono Y."/>
            <person name="Uchiyama I."/>
            <person name="Ito T."/>
            <person name="Fujiyama A."/>
            <person name="Inagaki F."/>
            <person name="Takami H."/>
        </authorList>
    </citation>
    <scope>NUCLEOTIDE SEQUENCE</scope>
    <source>
        <strain evidence="1">Expedition CK06-06</strain>
    </source>
</reference>
<accession>X1GLE3</accession>
<comment type="caution">
    <text evidence="1">The sequence shown here is derived from an EMBL/GenBank/DDBJ whole genome shotgun (WGS) entry which is preliminary data.</text>
</comment>
<evidence type="ECO:0000313" key="1">
    <source>
        <dbReference type="EMBL" id="GAH45665.1"/>
    </source>
</evidence>
<proteinExistence type="predicted"/>
<protein>
    <submittedName>
        <fullName evidence="1">Uncharacterized protein</fullName>
    </submittedName>
</protein>
<dbReference type="AlphaFoldDB" id="X1GLE3"/>
<sequence>MDSTEMSLEKTHLFGNWELEDMNFAVDSQTR</sequence>
<dbReference type="EMBL" id="BARU01007492">
    <property type="protein sequence ID" value="GAH45665.1"/>
    <property type="molecule type" value="Genomic_DNA"/>
</dbReference>
<name>X1GLE3_9ZZZZ</name>
<gene>
    <name evidence="1" type="ORF">S03H2_14755</name>
</gene>
<feature type="non-terminal residue" evidence="1">
    <location>
        <position position="31"/>
    </location>
</feature>
<organism evidence="1">
    <name type="scientific">marine sediment metagenome</name>
    <dbReference type="NCBI Taxonomy" id="412755"/>
    <lineage>
        <taxon>unclassified sequences</taxon>
        <taxon>metagenomes</taxon>
        <taxon>ecological metagenomes</taxon>
    </lineage>
</organism>